<dbReference type="InterPro" id="IPR043129">
    <property type="entry name" value="ATPase_NBD"/>
</dbReference>
<dbReference type="GO" id="GO:0016301">
    <property type="term" value="F:kinase activity"/>
    <property type="evidence" value="ECO:0007669"/>
    <property type="project" value="UniProtKB-KW"/>
</dbReference>
<keyword evidence="2" id="KW-0808">Transferase</keyword>
<geneLocation type="plasmid" evidence="2 3">
    <name>pSfKp5.2</name>
</geneLocation>
<dbReference type="InterPro" id="IPR052519">
    <property type="entry name" value="Euk-type_GlcNAc_Kinase"/>
</dbReference>
<keyword evidence="2" id="KW-0418">Kinase</keyword>
<gene>
    <name evidence="2" type="ORF">SKP52_24055</name>
</gene>
<accession>A0A0A7PQW5</accession>
<dbReference type="Pfam" id="PF01869">
    <property type="entry name" value="BcrAD_BadFG"/>
    <property type="match status" value="1"/>
</dbReference>
<dbReference type="HOGENOM" id="CLU_016274_2_0_5"/>
<dbReference type="PANTHER" id="PTHR43190">
    <property type="entry name" value="N-ACETYL-D-GLUCOSAMINE KINASE"/>
    <property type="match status" value="1"/>
</dbReference>
<proteinExistence type="predicted"/>
<evidence type="ECO:0000313" key="2">
    <source>
        <dbReference type="EMBL" id="AJA11653.1"/>
    </source>
</evidence>
<organism evidence="2 3">
    <name type="scientific">Sphingopyxis fribergensis</name>
    <dbReference type="NCBI Taxonomy" id="1515612"/>
    <lineage>
        <taxon>Bacteria</taxon>
        <taxon>Pseudomonadati</taxon>
        <taxon>Pseudomonadota</taxon>
        <taxon>Alphaproteobacteria</taxon>
        <taxon>Sphingomonadales</taxon>
        <taxon>Sphingomonadaceae</taxon>
        <taxon>Sphingopyxis</taxon>
    </lineage>
</organism>
<protein>
    <submittedName>
        <fullName evidence="2">Putative N-acetylglucosamine kinase</fullName>
    </submittedName>
</protein>
<feature type="domain" description="ATPase BadF/BadG/BcrA/BcrD type" evidence="1">
    <location>
        <begin position="5"/>
        <end position="254"/>
    </location>
</feature>
<name>A0A0A7PQW5_9SPHN</name>
<reference evidence="2 3" key="1">
    <citation type="journal article" date="2015" name="Int. J. Syst. Evol. Microbiol.">
        <title>Description of Sphingopyxis fribergensis sp. nov. - a soil bacterium with the ability to degrade styrene and phenylacetic acid.</title>
        <authorList>
            <person name="Oelschlagel M."/>
            <person name="Ruckert C."/>
            <person name="Kalinowski J."/>
            <person name="Schmidt G."/>
            <person name="Schlomann M."/>
            <person name="Tischler D."/>
        </authorList>
    </citation>
    <scope>NUCLEOTIDE SEQUENCE [LARGE SCALE GENOMIC DNA]</scope>
    <source>
        <strain evidence="2 3">Kp5.2</strain>
        <plasmid evidence="2">pSfKp5.2</plasmid>
    </source>
</reference>
<dbReference type="Gene3D" id="3.30.420.40">
    <property type="match status" value="2"/>
</dbReference>
<evidence type="ECO:0000313" key="3">
    <source>
        <dbReference type="Proteomes" id="UP000030907"/>
    </source>
</evidence>
<dbReference type="AlphaFoldDB" id="A0A0A7PQW5"/>
<dbReference type="Proteomes" id="UP000030907">
    <property type="component" value="Plasmid pSfKp5.2"/>
</dbReference>
<dbReference type="EMBL" id="CP009123">
    <property type="protein sequence ID" value="AJA11653.1"/>
    <property type="molecule type" value="Genomic_DNA"/>
</dbReference>
<dbReference type="CDD" id="cd24082">
    <property type="entry name" value="ASKHA_NBD_GspK-like"/>
    <property type="match status" value="1"/>
</dbReference>
<dbReference type="PANTHER" id="PTHR43190:SF3">
    <property type="entry name" value="N-ACETYL-D-GLUCOSAMINE KINASE"/>
    <property type="match status" value="1"/>
</dbReference>
<dbReference type="RefSeq" id="WP_037511945.1">
    <property type="nucleotide sequence ID" value="NZ_CP009123.1"/>
</dbReference>
<keyword evidence="2" id="KW-0614">Plasmid</keyword>
<dbReference type="OrthoDB" id="63487at2"/>
<evidence type="ECO:0000259" key="1">
    <source>
        <dbReference type="Pfam" id="PF01869"/>
    </source>
</evidence>
<dbReference type="InterPro" id="IPR002731">
    <property type="entry name" value="ATPase_BadF"/>
</dbReference>
<dbReference type="KEGG" id="sphk:SKP52_24055"/>
<dbReference type="SUPFAM" id="SSF53067">
    <property type="entry name" value="Actin-like ATPase domain"/>
    <property type="match status" value="2"/>
</dbReference>
<keyword evidence="3" id="KW-1185">Reference proteome</keyword>
<sequence length="293" mass="30310">MVLYLGIDAGGTASKARLVDANGLRLGAGKAGPANTRIGLDALHRSLLDACTQALKDGGVADSDYGSVRVGMGIAGINRMGMKQQIQALDFPFANVQLTSDSIIANLGAHMGGDGAILILGTGSVGLIKRGEDSLSIGGYGFPISDEGSGAALGLSAIRHALRTLDGRTRPTQLSQAVTKQFDHAIPNVIAWMDDAAPADYAAFAPLVMEYAEIGDEIALSIVRDAAQHIERFIETIFAKGASRCVLMGGLAPRIKPWLRARVVEKLSAPLGDALDGALILAGLPIGSLASGR</sequence>